<keyword evidence="2" id="KW-1185">Reference proteome</keyword>
<feature type="non-terminal residue" evidence="1">
    <location>
        <position position="1511"/>
    </location>
</feature>
<evidence type="ECO:0000313" key="2">
    <source>
        <dbReference type="Proteomes" id="UP000237271"/>
    </source>
</evidence>
<comment type="caution">
    <text evidence="1">The sequence shown here is derived from an EMBL/GenBank/DDBJ whole genome shotgun (WGS) entry which is preliminary data.</text>
</comment>
<dbReference type="OrthoDB" id="189362at2759"/>
<dbReference type="EMBL" id="NCKW01008283">
    <property type="protein sequence ID" value="POM68299.1"/>
    <property type="molecule type" value="Genomic_DNA"/>
</dbReference>
<proteinExistence type="predicted"/>
<dbReference type="Proteomes" id="UP000237271">
    <property type="component" value="Unassembled WGS sequence"/>
</dbReference>
<accession>A0A2P4XS26</accession>
<sequence length="1511" mass="157965">MVKVTFPSDFSVASTMLSSTTNIDSSCSVSTSNRVVTVTIAGSAVTAGDTVAFKLDGVTNPGAKTTGKFALATVDSSSNVFEQAEAVSAVLITSTTLSNVVVVPDSRSAGVEGTATVSFTSAVGLPVGSMVKVTFPSDFTVASTMLSSTTNIDSSSTVMTSNSVVTVTIAGSIVTAGTSISFKLDGVTNPGAKTTGTFALVTTDSLSNVFELATGIDTVEIASSALADVTIAVGNDIAGVLSSYDLAFKMEVGVPVGGYIFFQIPNDFTLSGSMTFVDSLLSLTWDGIIDGQVVKFKAMSPYAAGQHSITFNALQNPGSFTVSTTDANEFILESANCSGVVIVPGSITDAVLTPQLAHPGIVSRVDISFTASAGLAMNSLLIIQLPTGEYEAAVPTISVVVAAPLSSTATASWNSTLSTIQVLITSSTTIPHGAAVILQVTALEMPQSVRTTSTAATLESWNVNSLQLDGPSPLTLSAITAVQGLPCIWSTETPNPGITSNVLVTFKTNGVLPVGGKIVLKVPISDFFADSTGGVPSVEFKSPSTVVVSATWDASIGAIELIIANDSIPAYKEGVQVKILKLDTPVSVRIASRLPASLTTFDPLGIEIDGPSVLKMDAITPGFILGSRIWTAVNAVAGVISDQTIDFFITGRMDPGGMFEFTLPDTQWAMAPSGIATFTSPNLGDVGAVVWDKLTRMMTVTLTGTTAIPSYTGVTLLIQDVTNPPKETGVNNAYLTTRAADSSIIDGPDTVSVMPILRGALLGTKSWTSLTTTSASMQSDQLLTFTLNGALPSGSTILLTLPVGGWRKVDSASVSVSFSLPATGVAIQSVDWSSSTNDLRIVTAGDLSEGTPVALLVTNMINPYSSTPARSCTIITTLPDSGVVAESKNITVNAITSDILAAEGLWISAIPTPGVLSTQTVSFTTGGKLETGAKFCINIMSGWTLMASTSASLTLAGRSQSTSLTLNVNTTTSTLCMQTTVEIDQETDLTIVLTDILSPESVRPERIANLFIQSHLGGGVNTGSIRINAITKGVLNGPLTWQTLVFRPGPVAGLRTSSNLAFKTTGQVTAGGYILLELPFEWVMASTCEATFIRPPVLGNVSCHQNRVSILMLDSLVEATDVNILFVGVYNPPLVMPQGIASCRTIAADGGGIDESNNITTGAITSAVTGITNSGDHLVAVVGVTKTFAFEGSSLAEGDVVKFVDGTTTSDTNCGIAITGQSDVGGIAVKYLSADLEISVKFTQSSRDGQPFSICYKFGDNPFKLYSSLSLMVKEIKAVSSDVGFSDIAVAEFVKKWSFEGNGIEEGDQVRWIDLNVAQSAVYISTPPDCLDISALAKLASPSSGTLTSPEDDYTRVVRMDSVASFAFSVESSGKTFCLCYKFGNEPFMVYPSIQVQVNHLQKIETKSVGSERVAVVNAPKLFKFFGDGVFLNDRLYFVELGSVSSCKESDNDPSLQLLHLIDDQERSVIFIDGNFITTVNFDATAAGMTVVPCYQFGMEPYQLYQDIRLT</sequence>
<organism evidence="1 2">
    <name type="scientific">Phytophthora palmivora</name>
    <dbReference type="NCBI Taxonomy" id="4796"/>
    <lineage>
        <taxon>Eukaryota</taxon>
        <taxon>Sar</taxon>
        <taxon>Stramenopiles</taxon>
        <taxon>Oomycota</taxon>
        <taxon>Peronosporomycetes</taxon>
        <taxon>Peronosporales</taxon>
        <taxon>Peronosporaceae</taxon>
        <taxon>Phytophthora</taxon>
    </lineage>
</organism>
<reference evidence="1 2" key="1">
    <citation type="journal article" date="2017" name="Genome Biol. Evol.">
        <title>Phytophthora megakarya and P. palmivora, closely related causal agents of cacao black pod rot, underwent increases in genome sizes and gene numbers by different mechanisms.</title>
        <authorList>
            <person name="Ali S.S."/>
            <person name="Shao J."/>
            <person name="Lary D.J."/>
            <person name="Kronmiller B."/>
            <person name="Shen D."/>
            <person name="Strem M.D."/>
            <person name="Amoako-Attah I."/>
            <person name="Akrofi A.Y."/>
            <person name="Begoude B.A."/>
            <person name="Ten Hoopen G.M."/>
            <person name="Coulibaly K."/>
            <person name="Kebe B.I."/>
            <person name="Melnick R.L."/>
            <person name="Guiltinan M.J."/>
            <person name="Tyler B.M."/>
            <person name="Meinhardt L.W."/>
            <person name="Bailey B.A."/>
        </authorList>
    </citation>
    <scope>NUCLEOTIDE SEQUENCE [LARGE SCALE GENOMIC DNA]</scope>
    <source>
        <strain evidence="2">sbr112.9</strain>
    </source>
</reference>
<name>A0A2P4XS26_9STRA</name>
<protein>
    <submittedName>
        <fullName evidence="1">Uncharacterized protein</fullName>
    </submittedName>
</protein>
<gene>
    <name evidence="1" type="ORF">PHPALM_15558</name>
</gene>
<evidence type="ECO:0000313" key="1">
    <source>
        <dbReference type="EMBL" id="POM68299.1"/>
    </source>
</evidence>